<keyword evidence="1" id="KW-0472">Membrane</keyword>
<evidence type="ECO:0000313" key="3">
    <source>
        <dbReference type="Proteomes" id="UP000007041"/>
    </source>
</evidence>
<dbReference type="GeneID" id="35558210"/>
<accession>E3PY60</accession>
<dbReference type="KEGG" id="cst:CLOST_1255"/>
<dbReference type="Proteomes" id="UP000007041">
    <property type="component" value="Chromosome"/>
</dbReference>
<sequence>MVEVEKLNSTIEEFEGYVSNIKTVSQTLSEIEQLYQQTKINKQNLDNTINSIIKIEDMLQNNLMHYKLDTTKINQELSNSTKEMKAKIDDLYTEIDDKNSFMFHNIIKENKKNMDIVEQNIIQYIDIENKSIKSKITDEIQRIKSENEILSNKLFRNQIVNLGLSIAIIALVLFLK</sequence>
<evidence type="ECO:0000313" key="2">
    <source>
        <dbReference type="EMBL" id="CBH21375.1"/>
    </source>
</evidence>
<dbReference type="STRING" id="1511.CLOST_1255"/>
<dbReference type="RefSeq" id="WP_013361468.1">
    <property type="nucleotide sequence ID" value="NC_014614.1"/>
</dbReference>
<keyword evidence="3" id="KW-1185">Reference proteome</keyword>
<name>E3PY60_ACESD</name>
<protein>
    <submittedName>
        <fullName evidence="2">Uncharacterized protein</fullName>
    </submittedName>
</protein>
<organism evidence="2 3">
    <name type="scientific">Acetoanaerobium sticklandii (strain ATCC 12662 / DSM 519 / JCM 1433 / CCUG 9281 / NCIMB 10654 / HF)</name>
    <name type="common">Clostridium sticklandii</name>
    <dbReference type="NCBI Taxonomy" id="499177"/>
    <lineage>
        <taxon>Bacteria</taxon>
        <taxon>Bacillati</taxon>
        <taxon>Bacillota</taxon>
        <taxon>Clostridia</taxon>
        <taxon>Peptostreptococcales</taxon>
        <taxon>Filifactoraceae</taxon>
        <taxon>Acetoanaerobium</taxon>
    </lineage>
</organism>
<reference evidence="3" key="1">
    <citation type="journal article" date="2010" name="BMC Genomics">
        <title>Clostridium sticklandii, a specialist in amino acid degradation:revisiting its metabolism through its genome sequence.</title>
        <authorList>
            <person name="Fonknechten N."/>
            <person name="Chaussonnerie S."/>
            <person name="Tricot S."/>
            <person name="Lajus A."/>
            <person name="Andreesen J.R."/>
            <person name="Perchat N."/>
            <person name="Pelletier E."/>
            <person name="Gouyvenoux M."/>
            <person name="Barbe V."/>
            <person name="Salanoubat M."/>
            <person name="Le Paslier D."/>
            <person name="Weissenbach J."/>
            <person name="Cohen G.N."/>
            <person name="Kreimeyer A."/>
        </authorList>
    </citation>
    <scope>NUCLEOTIDE SEQUENCE [LARGE SCALE GENOMIC DNA]</scope>
    <source>
        <strain evidence="3">ATCC 12662 / DSM 519 / JCM 1433 / CCUG 9281 / NCIMB 10654 / HF</strain>
    </source>
</reference>
<feature type="transmembrane region" description="Helical" evidence="1">
    <location>
        <begin position="159"/>
        <end position="175"/>
    </location>
</feature>
<dbReference type="BioCyc" id="CSTI499177:GJE9-1303-MONOMER"/>
<evidence type="ECO:0000256" key="1">
    <source>
        <dbReference type="SAM" id="Phobius"/>
    </source>
</evidence>
<dbReference type="AlphaFoldDB" id="E3PY60"/>
<keyword evidence="1" id="KW-0812">Transmembrane</keyword>
<proteinExistence type="predicted"/>
<dbReference type="HOGENOM" id="CLU_1522649_0_0_9"/>
<keyword evidence="1" id="KW-1133">Transmembrane helix</keyword>
<gene>
    <name evidence="2" type="ordered locus">CLOST_1255</name>
</gene>
<dbReference type="EMBL" id="FP565809">
    <property type="protein sequence ID" value="CBH21375.1"/>
    <property type="molecule type" value="Genomic_DNA"/>
</dbReference>